<keyword evidence="4" id="KW-0472">Membrane</keyword>
<protein>
    <recommendedName>
        <fullName evidence="7">ABC transporter substrate-binding protein</fullName>
    </recommendedName>
</protein>
<name>A0A1F7J7N0_9BACT</name>
<keyword evidence="1 3" id="KW-0813">Transport</keyword>
<evidence type="ECO:0000313" key="5">
    <source>
        <dbReference type="EMBL" id="OGK51606.1"/>
    </source>
</evidence>
<comment type="caution">
    <text evidence="5">The sequence shown here is derived from an EMBL/GenBank/DDBJ whole genome shotgun (WGS) entry which is preliminary data.</text>
</comment>
<evidence type="ECO:0000313" key="6">
    <source>
        <dbReference type="Proteomes" id="UP000176480"/>
    </source>
</evidence>
<evidence type="ECO:0000256" key="1">
    <source>
        <dbReference type="ARBA" id="ARBA00022448"/>
    </source>
</evidence>
<dbReference type="AlphaFoldDB" id="A0A1F7J7N0"/>
<dbReference type="SUPFAM" id="SSF53807">
    <property type="entry name" value="Helical backbone' metal receptor"/>
    <property type="match status" value="1"/>
</dbReference>
<comment type="similarity">
    <text evidence="3">Belongs to the bacterial solute-binding protein 9 family.</text>
</comment>
<dbReference type="InterPro" id="IPR050492">
    <property type="entry name" value="Bact_metal-bind_prot9"/>
</dbReference>
<dbReference type="InterPro" id="IPR006128">
    <property type="entry name" value="Lipoprotein_PsaA-like"/>
</dbReference>
<dbReference type="GO" id="GO:0007155">
    <property type="term" value="P:cell adhesion"/>
    <property type="evidence" value="ECO:0007669"/>
    <property type="project" value="InterPro"/>
</dbReference>
<proteinExistence type="inferred from homology"/>
<dbReference type="InterPro" id="IPR006127">
    <property type="entry name" value="ZnuA-like"/>
</dbReference>
<dbReference type="Gene3D" id="3.40.50.1980">
    <property type="entry name" value="Nitrogenase molybdenum iron protein domain"/>
    <property type="match status" value="2"/>
</dbReference>
<dbReference type="PANTHER" id="PTHR42953">
    <property type="entry name" value="HIGH-AFFINITY ZINC UPTAKE SYSTEM PROTEIN ZNUA-RELATED"/>
    <property type="match status" value="1"/>
</dbReference>
<feature type="transmembrane region" description="Helical" evidence="4">
    <location>
        <begin position="9"/>
        <end position="27"/>
    </location>
</feature>
<dbReference type="STRING" id="1802067.A2966_01005"/>
<accession>A0A1F7J7N0</accession>
<dbReference type="Proteomes" id="UP000176480">
    <property type="component" value="Unassembled WGS sequence"/>
</dbReference>
<evidence type="ECO:0008006" key="7">
    <source>
        <dbReference type="Google" id="ProtNLM"/>
    </source>
</evidence>
<keyword evidence="2" id="KW-0732">Signal</keyword>
<dbReference type="EMBL" id="MGAR01000023">
    <property type="protein sequence ID" value="OGK51606.1"/>
    <property type="molecule type" value="Genomic_DNA"/>
</dbReference>
<dbReference type="PRINTS" id="PR00691">
    <property type="entry name" value="ADHESINB"/>
</dbReference>
<evidence type="ECO:0000256" key="3">
    <source>
        <dbReference type="RuleBase" id="RU003512"/>
    </source>
</evidence>
<keyword evidence="4" id="KW-1133">Transmembrane helix</keyword>
<evidence type="ECO:0000256" key="4">
    <source>
        <dbReference type="SAM" id="Phobius"/>
    </source>
</evidence>
<organism evidence="5 6">
    <name type="scientific">Candidatus Roizmanbacteria bacterium RIFCSPLOWO2_01_FULL_41_22</name>
    <dbReference type="NCBI Taxonomy" id="1802067"/>
    <lineage>
        <taxon>Bacteria</taxon>
        <taxon>Candidatus Roizmaniibacteriota</taxon>
    </lineage>
</organism>
<dbReference type="InterPro" id="IPR006129">
    <property type="entry name" value="AdhesinB"/>
</dbReference>
<dbReference type="Pfam" id="PF01297">
    <property type="entry name" value="ZnuA"/>
    <property type="match status" value="1"/>
</dbReference>
<reference evidence="5 6" key="1">
    <citation type="journal article" date="2016" name="Nat. Commun.">
        <title>Thousands of microbial genomes shed light on interconnected biogeochemical processes in an aquifer system.</title>
        <authorList>
            <person name="Anantharaman K."/>
            <person name="Brown C.T."/>
            <person name="Hug L.A."/>
            <person name="Sharon I."/>
            <person name="Castelle C.J."/>
            <person name="Probst A.J."/>
            <person name="Thomas B.C."/>
            <person name="Singh A."/>
            <person name="Wilkins M.J."/>
            <person name="Karaoz U."/>
            <person name="Brodie E.L."/>
            <person name="Williams K.H."/>
            <person name="Hubbard S.S."/>
            <person name="Banfield J.F."/>
        </authorList>
    </citation>
    <scope>NUCLEOTIDE SEQUENCE [LARGE SCALE GENOMIC DNA]</scope>
</reference>
<sequence>MEKLNQKTILLVIVLLFIIIFVAYRLTSQKNSQDSHKLQVVASIYPLYFFASEIGGDKAEVQNITPAGVEPHEFEPTALDIARIEKSKLLILNGSNLEPWGDKIKTDLRGTSVTVVVAGESLANNFDPHFWLSPPLAKKQVEAIARAFLKVDPKNKNYYLANAARLAAQLDNLHADFQQGLARCQKTDIITSHAAFGHLASAYGLTQLPIAGLSPDEEPSSKQLVEIVDFAKKHDVRYVFFEKLISPKLACTIAQEIGAQTLVLDPLEGISQKDMQNKKNYFTIMEENLSNLRLALQCQ</sequence>
<dbReference type="GO" id="GO:0030001">
    <property type="term" value="P:metal ion transport"/>
    <property type="evidence" value="ECO:0007669"/>
    <property type="project" value="InterPro"/>
</dbReference>
<keyword evidence="4" id="KW-0812">Transmembrane</keyword>
<dbReference type="PANTHER" id="PTHR42953:SF8">
    <property type="entry name" value="ZINT DOMAIN-CONTAINING PROTEIN"/>
    <property type="match status" value="1"/>
</dbReference>
<evidence type="ECO:0000256" key="2">
    <source>
        <dbReference type="ARBA" id="ARBA00022729"/>
    </source>
</evidence>
<dbReference type="PRINTS" id="PR00690">
    <property type="entry name" value="ADHESNFAMILY"/>
</dbReference>
<dbReference type="GO" id="GO:0046872">
    <property type="term" value="F:metal ion binding"/>
    <property type="evidence" value="ECO:0007669"/>
    <property type="project" value="InterPro"/>
</dbReference>
<gene>
    <name evidence="5" type="ORF">A2966_01005</name>
</gene>